<evidence type="ECO:0000313" key="2">
    <source>
        <dbReference type="EMBL" id="VAX22280.1"/>
    </source>
</evidence>
<dbReference type="FunFam" id="3.40.50.10470:FF:000006">
    <property type="entry name" value="Methylthioribose-1-phosphate isomerase"/>
    <property type="match status" value="1"/>
</dbReference>
<evidence type="ECO:0000256" key="1">
    <source>
        <dbReference type="ARBA" id="ARBA00023235"/>
    </source>
</evidence>
<dbReference type="Pfam" id="PF01008">
    <property type="entry name" value="IF-2B"/>
    <property type="match status" value="1"/>
</dbReference>
<dbReference type="NCBIfam" id="TIGR00512">
    <property type="entry name" value="salvage_mtnA"/>
    <property type="match status" value="1"/>
</dbReference>
<dbReference type="InterPro" id="IPR027363">
    <property type="entry name" value="M1Pi_N"/>
</dbReference>
<dbReference type="SUPFAM" id="SSF100950">
    <property type="entry name" value="NagB/RpiA/CoA transferase-like"/>
    <property type="match status" value="1"/>
</dbReference>
<dbReference type="NCBIfam" id="TIGR00524">
    <property type="entry name" value="eIF-2B_rel"/>
    <property type="match status" value="1"/>
</dbReference>
<organism evidence="2">
    <name type="scientific">hydrothermal vent metagenome</name>
    <dbReference type="NCBI Taxonomy" id="652676"/>
    <lineage>
        <taxon>unclassified sequences</taxon>
        <taxon>metagenomes</taxon>
        <taxon>ecological metagenomes</taxon>
    </lineage>
</organism>
<protein>
    <submittedName>
        <fullName evidence="2">Methylthioribose-1-phosphate isomerase</fullName>
        <ecNumber evidence="2">5.3.1.23</ecNumber>
    </submittedName>
</protein>
<dbReference type="Gene3D" id="1.20.120.420">
    <property type="entry name" value="translation initiation factor eif-2b, domain 1"/>
    <property type="match status" value="1"/>
</dbReference>
<accession>A0A3B1CHZ0</accession>
<keyword evidence="1 2" id="KW-0413">Isomerase</keyword>
<dbReference type="GO" id="GO:0046523">
    <property type="term" value="F:S-methyl-5-thioribose-1-phosphate isomerase activity"/>
    <property type="evidence" value="ECO:0007669"/>
    <property type="project" value="UniProtKB-EC"/>
</dbReference>
<dbReference type="FunFam" id="1.20.120.420:FF:000003">
    <property type="entry name" value="Methylthioribose-1-phosphate isomerase"/>
    <property type="match status" value="1"/>
</dbReference>
<dbReference type="HAMAP" id="MF_01678">
    <property type="entry name" value="Salvage_MtnA"/>
    <property type="match status" value="1"/>
</dbReference>
<dbReference type="InterPro" id="IPR005251">
    <property type="entry name" value="IF-M1Pi"/>
</dbReference>
<sequence>MFKTVEWKNGCVRLIDQRLLPEEETYVDFTDSDEVAKAIKDMVVRGAPAIGVTAAMGAVLGAKVIDTNDTGEFMTKFEKALETLAASRPTAVNLFWAIERMRKVAKESLSHGGVDHTKQKLEEEAIKVYEEDLVINKKMGENGAELMEAGDTILTHCNAGALATAGDYGTALGVIKAAHLAGKNIKVIADETRPWLQGARLTAWELMKENIPVKLITDNMAGHLMKKGLVNKVVVGADRISANGDAANKIGTYTVAVLAKRHNIPFYVTAPMSTIDFETATGDGIPIEERDPSEVTNIMGGQRIAPEGVEVYNPAFDVTPNDLIAGIITEKGVARAPFKESLAELKSA</sequence>
<reference evidence="2" key="1">
    <citation type="submission" date="2018-06" db="EMBL/GenBank/DDBJ databases">
        <authorList>
            <person name="Zhirakovskaya E."/>
        </authorList>
    </citation>
    <scope>NUCLEOTIDE SEQUENCE</scope>
</reference>
<dbReference type="PANTHER" id="PTHR43475:SF1">
    <property type="entry name" value="METHYLTHIORIBOSE-1-PHOSPHATE ISOMERASE"/>
    <property type="match status" value="1"/>
</dbReference>
<dbReference type="InterPro" id="IPR000649">
    <property type="entry name" value="IF-2B-related"/>
</dbReference>
<dbReference type="NCBIfam" id="NF004326">
    <property type="entry name" value="PRK05720.1"/>
    <property type="match status" value="1"/>
</dbReference>
<dbReference type="Gene3D" id="3.40.50.10470">
    <property type="entry name" value="Translation initiation factor eif-2b, domain 2"/>
    <property type="match status" value="1"/>
</dbReference>
<dbReference type="GO" id="GO:0019509">
    <property type="term" value="P:L-methionine salvage from methylthioadenosine"/>
    <property type="evidence" value="ECO:0007669"/>
    <property type="project" value="TreeGrafter"/>
</dbReference>
<dbReference type="AlphaFoldDB" id="A0A3B1CHZ0"/>
<gene>
    <name evidence="2" type="ORF">MNBD_NITROSPINAE01-878</name>
</gene>
<dbReference type="EMBL" id="UOGC01000135">
    <property type="protein sequence ID" value="VAX22280.1"/>
    <property type="molecule type" value="Genomic_DNA"/>
</dbReference>
<dbReference type="InterPro" id="IPR037171">
    <property type="entry name" value="NagB/RpiA_transferase-like"/>
</dbReference>
<name>A0A3B1CHZ0_9ZZZZ</name>
<dbReference type="InterPro" id="IPR011559">
    <property type="entry name" value="Initiation_fac_2B_a/b/d"/>
</dbReference>
<proteinExistence type="inferred from homology"/>
<dbReference type="EC" id="5.3.1.23" evidence="2"/>
<dbReference type="InterPro" id="IPR042529">
    <property type="entry name" value="IF_2B-like_C"/>
</dbReference>
<dbReference type="PANTHER" id="PTHR43475">
    <property type="entry name" value="METHYLTHIORIBOSE-1-PHOSPHATE ISOMERASE"/>
    <property type="match status" value="1"/>
</dbReference>